<dbReference type="Proteomes" id="UP000663844">
    <property type="component" value="Unassembled WGS sequence"/>
</dbReference>
<protein>
    <recommendedName>
        <fullName evidence="4">Nudix hydrolase domain-containing protein</fullName>
    </recommendedName>
</protein>
<gene>
    <name evidence="1" type="ORF">JYZ213_LOCUS32046</name>
    <name evidence="2" type="ORF">OXD698_LOCUS2251</name>
</gene>
<dbReference type="Proteomes" id="UP000663845">
    <property type="component" value="Unassembled WGS sequence"/>
</dbReference>
<dbReference type="EMBL" id="CAJNOG010000559">
    <property type="protein sequence ID" value="CAF1296065.1"/>
    <property type="molecule type" value="Genomic_DNA"/>
</dbReference>
<dbReference type="InterPro" id="IPR015797">
    <property type="entry name" value="NUDIX_hydrolase-like_dom_sf"/>
</dbReference>
<evidence type="ECO:0000313" key="1">
    <source>
        <dbReference type="EMBL" id="CAF1296065.1"/>
    </source>
</evidence>
<dbReference type="EMBL" id="CAJOAZ010000072">
    <property type="protein sequence ID" value="CAF3517839.1"/>
    <property type="molecule type" value="Genomic_DNA"/>
</dbReference>
<organism evidence="1 3">
    <name type="scientific">Adineta steineri</name>
    <dbReference type="NCBI Taxonomy" id="433720"/>
    <lineage>
        <taxon>Eukaryota</taxon>
        <taxon>Metazoa</taxon>
        <taxon>Spiralia</taxon>
        <taxon>Gnathifera</taxon>
        <taxon>Rotifera</taxon>
        <taxon>Eurotatoria</taxon>
        <taxon>Bdelloidea</taxon>
        <taxon>Adinetida</taxon>
        <taxon>Adinetidae</taxon>
        <taxon>Adineta</taxon>
    </lineage>
</organism>
<evidence type="ECO:0000313" key="2">
    <source>
        <dbReference type="EMBL" id="CAF3517839.1"/>
    </source>
</evidence>
<comment type="caution">
    <text evidence="1">The sequence shown here is derived from an EMBL/GenBank/DDBJ whole genome shotgun (WGS) entry which is preliminary data.</text>
</comment>
<accession>A0A815DEC9</accession>
<name>A0A815DEC9_9BILA</name>
<dbReference type="SUPFAM" id="SSF55811">
    <property type="entry name" value="Nudix"/>
    <property type="match status" value="1"/>
</dbReference>
<reference evidence="1" key="1">
    <citation type="submission" date="2021-02" db="EMBL/GenBank/DDBJ databases">
        <authorList>
            <person name="Nowell W R."/>
        </authorList>
    </citation>
    <scope>NUCLEOTIDE SEQUENCE</scope>
</reference>
<evidence type="ECO:0000313" key="3">
    <source>
        <dbReference type="Proteomes" id="UP000663845"/>
    </source>
</evidence>
<evidence type="ECO:0008006" key="4">
    <source>
        <dbReference type="Google" id="ProtNLM"/>
    </source>
</evidence>
<dbReference type="AlphaFoldDB" id="A0A815DEC9"/>
<sequence>MAACDIAKYLGAGVLIIDIKSSSLLLVNDYTENYNCCGGYIKYDVNDPQRIEKTAMEELYEETRTLFSCEIAQLITCPYVDLNFHDDIFRCYILKMECDSDICEQFEKFNVDQLPAENDYLETSSLTPFPLKQFKGKKSLPRIVSTSMALDSTGKKLPLNKRVISVIQAAVKNNLL</sequence>
<proteinExistence type="predicted"/>